<evidence type="ECO:0000313" key="2">
    <source>
        <dbReference type="Proteomes" id="UP001150603"/>
    </source>
</evidence>
<name>A0ACC1JH22_9FUNG</name>
<proteinExistence type="predicted"/>
<sequence length="159" mass="17917">MRQQQLVDMRCVSTVQQLRVFVSPTARTFNMYAPDNSLDNNRPLACKYNGRAGSRSRLALVDEAGSISIFDTASERDDEGMVPAARWRGHDDLISDFEWRQGDAQLLTASADETCRLWDVEQQALLGVFRGHTQTVRSVSWRHDDANCFVSSSRDGSIM</sequence>
<keyword evidence="2" id="KW-1185">Reference proteome</keyword>
<gene>
    <name evidence="1" type="ORF">FBU59_000351</name>
</gene>
<dbReference type="Proteomes" id="UP001150603">
    <property type="component" value="Unassembled WGS sequence"/>
</dbReference>
<evidence type="ECO:0000313" key="1">
    <source>
        <dbReference type="EMBL" id="KAJ1951104.1"/>
    </source>
</evidence>
<dbReference type="EMBL" id="JANBPW010000058">
    <property type="protein sequence ID" value="KAJ1951104.1"/>
    <property type="molecule type" value="Genomic_DNA"/>
</dbReference>
<organism evidence="1 2">
    <name type="scientific">Linderina macrospora</name>
    <dbReference type="NCBI Taxonomy" id="4868"/>
    <lineage>
        <taxon>Eukaryota</taxon>
        <taxon>Fungi</taxon>
        <taxon>Fungi incertae sedis</taxon>
        <taxon>Zoopagomycota</taxon>
        <taxon>Kickxellomycotina</taxon>
        <taxon>Kickxellomycetes</taxon>
        <taxon>Kickxellales</taxon>
        <taxon>Kickxellaceae</taxon>
        <taxon>Linderina</taxon>
    </lineage>
</organism>
<comment type="caution">
    <text evidence="1">The sequence shown here is derived from an EMBL/GenBank/DDBJ whole genome shotgun (WGS) entry which is preliminary data.</text>
</comment>
<protein>
    <submittedName>
        <fullName evidence="1">Uncharacterized protein</fullName>
    </submittedName>
</protein>
<feature type="non-terminal residue" evidence="1">
    <location>
        <position position="159"/>
    </location>
</feature>
<reference evidence="1" key="1">
    <citation type="submission" date="2022-07" db="EMBL/GenBank/DDBJ databases">
        <title>Phylogenomic reconstructions and comparative analyses of Kickxellomycotina fungi.</title>
        <authorList>
            <person name="Reynolds N.K."/>
            <person name="Stajich J.E."/>
            <person name="Barry K."/>
            <person name="Grigoriev I.V."/>
            <person name="Crous P."/>
            <person name="Smith M.E."/>
        </authorList>
    </citation>
    <scope>NUCLEOTIDE SEQUENCE</scope>
    <source>
        <strain evidence="1">NRRL 5244</strain>
    </source>
</reference>
<accession>A0ACC1JH22</accession>